<evidence type="ECO:0000256" key="5">
    <source>
        <dbReference type="ARBA" id="ARBA00022723"/>
    </source>
</evidence>
<dbReference type="PANTHER" id="PTHR23328:SF0">
    <property type="entry name" value="RING-TYPE DOMAIN-CONTAINING PROTEIN"/>
    <property type="match status" value="1"/>
</dbReference>
<comment type="catalytic activity">
    <reaction evidence="1">
        <text>S-ubiquitinyl-[E2 ubiquitin-conjugating enzyme]-L-cysteine + [acceptor protein]-L-lysine = [E2 ubiquitin-conjugating enzyme]-L-cysteine + N(6)-ubiquitinyl-[acceptor protein]-L-lysine.</text>
        <dbReference type="EC" id="2.3.2.27"/>
    </reaction>
</comment>
<evidence type="ECO:0000256" key="4">
    <source>
        <dbReference type="ARBA" id="ARBA00022679"/>
    </source>
</evidence>
<dbReference type="AlphaFoldDB" id="A0A388M933"/>
<feature type="region of interest" description="Disordered" evidence="12">
    <location>
        <begin position="282"/>
        <end position="314"/>
    </location>
</feature>
<dbReference type="EMBL" id="BFEA01000868">
    <property type="protein sequence ID" value="GBG91071.1"/>
    <property type="molecule type" value="Genomic_DNA"/>
</dbReference>
<dbReference type="InterPro" id="IPR013083">
    <property type="entry name" value="Znf_RING/FYVE/PHD"/>
</dbReference>
<keyword evidence="9" id="KW-0862">Zinc</keyword>
<dbReference type="GO" id="GO:0008270">
    <property type="term" value="F:zinc ion binding"/>
    <property type="evidence" value="ECO:0007669"/>
    <property type="project" value="UniProtKB-KW"/>
</dbReference>
<keyword evidence="5" id="KW-0479">Metal-binding</keyword>
<feature type="domain" description="RING-type" evidence="13">
    <location>
        <begin position="476"/>
        <end position="515"/>
    </location>
</feature>
<dbReference type="InterPro" id="IPR017907">
    <property type="entry name" value="Znf_RING_CS"/>
</dbReference>
<dbReference type="PANTHER" id="PTHR23328">
    <property type="entry name" value="RING-TYPE DOMAIN-CONTAINING PROTEIN"/>
    <property type="match status" value="1"/>
</dbReference>
<dbReference type="Gramene" id="GBG91071">
    <property type="protein sequence ID" value="GBG91071"/>
    <property type="gene ID" value="CBR_g51805"/>
</dbReference>
<dbReference type="EC" id="2.3.2.27" evidence="3"/>
<dbReference type="GO" id="GO:0061630">
    <property type="term" value="F:ubiquitin protein ligase activity"/>
    <property type="evidence" value="ECO:0007669"/>
    <property type="project" value="UniProtKB-EC"/>
</dbReference>
<comment type="subcellular location">
    <subcellularLocation>
        <location evidence="2">Nucleus</location>
    </subcellularLocation>
</comment>
<evidence type="ECO:0000256" key="3">
    <source>
        <dbReference type="ARBA" id="ARBA00012483"/>
    </source>
</evidence>
<evidence type="ECO:0000256" key="9">
    <source>
        <dbReference type="ARBA" id="ARBA00022833"/>
    </source>
</evidence>
<evidence type="ECO:0000256" key="10">
    <source>
        <dbReference type="ARBA" id="ARBA00023242"/>
    </source>
</evidence>
<dbReference type="STRING" id="69332.A0A388M933"/>
<dbReference type="PROSITE" id="PS00518">
    <property type="entry name" value="ZF_RING_1"/>
    <property type="match status" value="1"/>
</dbReference>
<dbReference type="GO" id="GO:0006302">
    <property type="term" value="P:double-strand break repair"/>
    <property type="evidence" value="ECO:0007669"/>
    <property type="project" value="TreeGrafter"/>
</dbReference>
<feature type="region of interest" description="Disordered" evidence="12">
    <location>
        <begin position="392"/>
        <end position="456"/>
    </location>
</feature>
<dbReference type="GO" id="GO:0031491">
    <property type="term" value="F:nucleosome binding"/>
    <property type="evidence" value="ECO:0007669"/>
    <property type="project" value="TreeGrafter"/>
</dbReference>
<dbReference type="InterPro" id="IPR018957">
    <property type="entry name" value="Znf_C3HC4_RING-type"/>
</dbReference>
<feature type="compositionally biased region" description="Polar residues" evidence="12">
    <location>
        <begin position="624"/>
        <end position="647"/>
    </location>
</feature>
<feature type="compositionally biased region" description="Basic and acidic residues" evidence="12">
    <location>
        <begin position="430"/>
        <end position="448"/>
    </location>
</feature>
<dbReference type="GO" id="GO:0005634">
    <property type="term" value="C:nucleus"/>
    <property type="evidence" value="ECO:0007669"/>
    <property type="project" value="UniProtKB-SubCell"/>
</dbReference>
<evidence type="ECO:0000256" key="2">
    <source>
        <dbReference type="ARBA" id="ARBA00004123"/>
    </source>
</evidence>
<evidence type="ECO:0000313" key="15">
    <source>
        <dbReference type="Proteomes" id="UP000265515"/>
    </source>
</evidence>
<reference evidence="14 15" key="1">
    <citation type="journal article" date="2018" name="Cell">
        <title>The Chara Genome: Secondary Complexity and Implications for Plant Terrestrialization.</title>
        <authorList>
            <person name="Nishiyama T."/>
            <person name="Sakayama H."/>
            <person name="Vries J.D."/>
            <person name="Buschmann H."/>
            <person name="Saint-Marcoux D."/>
            <person name="Ullrich K.K."/>
            <person name="Haas F.B."/>
            <person name="Vanderstraeten L."/>
            <person name="Becker D."/>
            <person name="Lang D."/>
            <person name="Vosolsobe S."/>
            <person name="Rombauts S."/>
            <person name="Wilhelmsson P.K.I."/>
            <person name="Janitza P."/>
            <person name="Kern R."/>
            <person name="Heyl A."/>
            <person name="Rumpler F."/>
            <person name="Villalobos L.I.A.C."/>
            <person name="Clay J.M."/>
            <person name="Skokan R."/>
            <person name="Toyoda A."/>
            <person name="Suzuki Y."/>
            <person name="Kagoshima H."/>
            <person name="Schijlen E."/>
            <person name="Tajeshwar N."/>
            <person name="Catarino B."/>
            <person name="Hetherington A.J."/>
            <person name="Saltykova A."/>
            <person name="Bonnot C."/>
            <person name="Breuninger H."/>
            <person name="Symeonidi A."/>
            <person name="Radhakrishnan G.V."/>
            <person name="Van Nieuwerburgh F."/>
            <person name="Deforce D."/>
            <person name="Chang C."/>
            <person name="Karol K.G."/>
            <person name="Hedrich R."/>
            <person name="Ulvskov P."/>
            <person name="Glockner G."/>
            <person name="Delwiche C.F."/>
            <person name="Petrasek J."/>
            <person name="Van de Peer Y."/>
            <person name="Friml J."/>
            <person name="Beilby M."/>
            <person name="Dolan L."/>
            <person name="Kohara Y."/>
            <person name="Sugano S."/>
            <person name="Fujiyama A."/>
            <person name="Delaux P.-M."/>
            <person name="Quint M."/>
            <person name="TheiBen G."/>
            <person name="Hagemann M."/>
            <person name="Harholt J."/>
            <person name="Dunand C."/>
            <person name="Zachgo S."/>
            <person name="Langdale J."/>
            <person name="Maumus F."/>
            <person name="Straeten D.V.D."/>
            <person name="Gould S.B."/>
            <person name="Rensing S.A."/>
        </authorList>
    </citation>
    <scope>NUCLEOTIDE SEQUENCE [LARGE SCALE GENOMIC DNA]</scope>
    <source>
        <strain evidence="14 15">S276</strain>
    </source>
</reference>
<dbReference type="OrthoDB" id="6105938at2759"/>
<comment type="caution">
    <text evidence="14">The sequence shown here is derived from an EMBL/GenBank/DDBJ whole genome shotgun (WGS) entry which is preliminary data.</text>
</comment>
<evidence type="ECO:0000256" key="8">
    <source>
        <dbReference type="ARBA" id="ARBA00022786"/>
    </source>
</evidence>
<dbReference type="GO" id="GO:0035861">
    <property type="term" value="C:site of double-strand break"/>
    <property type="evidence" value="ECO:0007669"/>
    <property type="project" value="TreeGrafter"/>
</dbReference>
<gene>
    <name evidence="14" type="ORF">CBR_g51805</name>
</gene>
<evidence type="ECO:0000259" key="13">
    <source>
        <dbReference type="PROSITE" id="PS50089"/>
    </source>
</evidence>
<keyword evidence="4" id="KW-0808">Transferase</keyword>
<evidence type="ECO:0000256" key="12">
    <source>
        <dbReference type="SAM" id="MobiDB-lite"/>
    </source>
</evidence>
<sequence>MDAIGSEVAVLREETCRSCVHCGVTHCRQTEPDCTCSSPLWKSEHRGLDKAGVEEDGEDVEARVSGECQKLVRSKESEAQGGGSGSVCERGEEAGQEQAADPEDQQRRRQQEQGFHSVVMNGYGSAELGSAGEGEDDEEDVDDDEEEETIHLVHNGSGGSVFTPRFRRRAEEAGWDENALLMGMGALDEMTEAGVGGGPLFPEEVTVAAVGTTARSEVVGEGGWRRREEAVPSAAIARESTLSPGRNHGADEVVIDNDEGVEEDHGNHAVSVVMDGAVTSRQSPREMARGAEDASAGNGVAASERDRERKREVRTPGLARTPVSAERRYRRMRHTADEVNENEGMQSTSSEALRRIREGGDVEACLERSRREFGRRLEAIQASRRIVLERAEERTGVSTSSAVVGPSDPCEFQGSSARAGEGGTSPRSGEGGKDQEKERAPSEKDRKQGVASRIAQSNGRPLELPCLEQLRQELSCAVCLEICVEPSTTTCGHSFCSSCLRSSIQRCGPKCPKCRHPLGADAALHCPVNTVLWNTIQLLFPEVSAAMSPRKCSTSAMSPGNQLSSLVIPGPHPLMHMLPTNARTRHHTRGLARIAAHLVTGEGHAVHSHFVHNTPRLRSAARVPSNNPFREPRSATSMSMPSTLVTSDSHRPAMHSVSLRRGGSNIGPIPSSVANTRVVPDRNIEEDDESENDDMDLFSGAAARLTESNAEGHNPVRARFQAYMRTRRNDRDDRTDRHEQLERLDALLLGTRLQRPDMSRDDDSPPSPSLSSPSSLPQVLITSASAAAASNQLASVRSDTTRSGVSRSATSSRSAVGQTPQLRHGRHP</sequence>
<keyword evidence="7 11" id="KW-0863">Zinc-finger</keyword>
<keyword evidence="10" id="KW-0539">Nucleus</keyword>
<dbReference type="InterPro" id="IPR051657">
    <property type="entry name" value="RNF168/RNF169_E3_ubiq-ligase"/>
</dbReference>
<evidence type="ECO:0000256" key="6">
    <source>
        <dbReference type="ARBA" id="ARBA00022763"/>
    </source>
</evidence>
<evidence type="ECO:0000313" key="14">
    <source>
        <dbReference type="EMBL" id="GBG91071.1"/>
    </source>
</evidence>
<keyword evidence="8" id="KW-0833">Ubl conjugation pathway</keyword>
<feature type="compositionally biased region" description="Low complexity" evidence="12">
    <location>
        <begin position="801"/>
        <end position="817"/>
    </location>
</feature>
<dbReference type="InterPro" id="IPR001841">
    <property type="entry name" value="Znf_RING"/>
</dbReference>
<name>A0A388M933_CHABU</name>
<dbReference type="Gene3D" id="3.30.40.10">
    <property type="entry name" value="Zinc/RING finger domain, C3HC4 (zinc finger)"/>
    <property type="match status" value="1"/>
</dbReference>
<dbReference type="SUPFAM" id="SSF57850">
    <property type="entry name" value="RING/U-box"/>
    <property type="match status" value="1"/>
</dbReference>
<keyword evidence="6" id="KW-0227">DNA damage</keyword>
<dbReference type="Pfam" id="PF00097">
    <property type="entry name" value="zf-C3HC4"/>
    <property type="match status" value="1"/>
</dbReference>
<accession>A0A388M933</accession>
<feature type="compositionally biased region" description="Acidic residues" evidence="12">
    <location>
        <begin position="133"/>
        <end position="148"/>
    </location>
</feature>
<feature type="compositionally biased region" description="Basic and acidic residues" evidence="12">
    <location>
        <begin position="754"/>
        <end position="763"/>
    </location>
</feature>
<feature type="compositionally biased region" description="Acidic residues" evidence="12">
    <location>
        <begin position="684"/>
        <end position="694"/>
    </location>
</feature>
<evidence type="ECO:0000256" key="1">
    <source>
        <dbReference type="ARBA" id="ARBA00000900"/>
    </source>
</evidence>
<feature type="region of interest" description="Disordered" evidence="12">
    <location>
        <begin position="747"/>
        <end position="828"/>
    </location>
</feature>
<evidence type="ECO:0000256" key="11">
    <source>
        <dbReference type="PROSITE-ProRule" id="PRU00175"/>
    </source>
</evidence>
<keyword evidence="15" id="KW-1185">Reference proteome</keyword>
<dbReference type="SMART" id="SM00184">
    <property type="entry name" value="RING"/>
    <property type="match status" value="1"/>
</dbReference>
<dbReference type="Proteomes" id="UP000265515">
    <property type="component" value="Unassembled WGS sequence"/>
</dbReference>
<feature type="compositionally biased region" description="Low complexity" evidence="12">
    <location>
        <begin position="769"/>
        <end position="790"/>
    </location>
</feature>
<evidence type="ECO:0000256" key="7">
    <source>
        <dbReference type="ARBA" id="ARBA00022771"/>
    </source>
</evidence>
<feature type="compositionally biased region" description="Basic and acidic residues" evidence="12">
    <location>
        <begin position="303"/>
        <end position="314"/>
    </location>
</feature>
<proteinExistence type="predicted"/>
<dbReference type="PROSITE" id="PS50089">
    <property type="entry name" value="ZF_RING_2"/>
    <property type="match status" value="1"/>
</dbReference>
<feature type="region of interest" description="Disordered" evidence="12">
    <location>
        <begin position="619"/>
        <end position="694"/>
    </location>
</feature>
<organism evidence="14 15">
    <name type="scientific">Chara braunii</name>
    <name type="common">Braun's stonewort</name>
    <dbReference type="NCBI Taxonomy" id="69332"/>
    <lineage>
        <taxon>Eukaryota</taxon>
        <taxon>Viridiplantae</taxon>
        <taxon>Streptophyta</taxon>
        <taxon>Charophyceae</taxon>
        <taxon>Charales</taxon>
        <taxon>Characeae</taxon>
        <taxon>Chara</taxon>
    </lineage>
</organism>
<feature type="region of interest" description="Disordered" evidence="12">
    <location>
        <begin position="124"/>
        <end position="159"/>
    </location>
</feature>
<feature type="compositionally biased region" description="Basic and acidic residues" evidence="12">
    <location>
        <begin position="283"/>
        <end position="292"/>
    </location>
</feature>
<protein>
    <recommendedName>
        <fullName evidence="3">RING-type E3 ubiquitin transferase</fullName>
        <ecNumber evidence="3">2.3.2.27</ecNumber>
    </recommendedName>
</protein>
<feature type="region of interest" description="Disordered" evidence="12">
    <location>
        <begin position="71"/>
        <end position="112"/>
    </location>
</feature>